<feature type="region of interest" description="Disordered" evidence="2">
    <location>
        <begin position="1"/>
        <end position="53"/>
    </location>
</feature>
<feature type="coiled-coil region" evidence="1">
    <location>
        <begin position="188"/>
        <end position="215"/>
    </location>
</feature>
<feature type="compositionally biased region" description="Basic and acidic residues" evidence="2">
    <location>
        <begin position="16"/>
        <end position="31"/>
    </location>
</feature>
<keyword evidence="4" id="KW-1185">Reference proteome</keyword>
<dbReference type="OrthoDB" id="297810at2759"/>
<evidence type="ECO:0000313" key="4">
    <source>
        <dbReference type="Proteomes" id="UP000009168"/>
    </source>
</evidence>
<dbReference type="InParanoid" id="I7MIR9"/>
<dbReference type="OMA" id="MEVAINY"/>
<sequence>MSEAQSSKIKTIKTLKTKEISANKEEKKEKSPSPNRESQNLDNYDEDDEEYVDASQLAEKKVLKRRIKPQADRLYPKEQNAYDYQSSAGEYYHVNMEVAINYVLMKGKNLKDKIEEQNISPQFIQDNIVQNKHFNISYNSFLQKLINKKVLHPEFKNVKPKTLEKLEQFFIERIERCLESLRIHNAYHEKAREIQNEFDKRIEELQNKIKQKNKINID</sequence>
<feature type="compositionally biased region" description="Acidic residues" evidence="2">
    <location>
        <begin position="43"/>
        <end position="52"/>
    </location>
</feature>
<organism evidence="3 4">
    <name type="scientific">Tetrahymena thermophila (strain SB210)</name>
    <dbReference type="NCBI Taxonomy" id="312017"/>
    <lineage>
        <taxon>Eukaryota</taxon>
        <taxon>Sar</taxon>
        <taxon>Alveolata</taxon>
        <taxon>Ciliophora</taxon>
        <taxon>Intramacronucleata</taxon>
        <taxon>Oligohymenophorea</taxon>
        <taxon>Hymenostomatida</taxon>
        <taxon>Tetrahymenina</taxon>
        <taxon>Tetrahymenidae</taxon>
        <taxon>Tetrahymena</taxon>
    </lineage>
</organism>
<dbReference type="HOGENOM" id="CLU_1269163_0_0_1"/>
<evidence type="ECO:0000256" key="1">
    <source>
        <dbReference type="SAM" id="Coils"/>
    </source>
</evidence>
<dbReference type="eggNOG" id="ENOG502T0SP">
    <property type="taxonomic scope" value="Eukaryota"/>
</dbReference>
<dbReference type="AlphaFoldDB" id="I7MIR9"/>
<gene>
    <name evidence="3" type="ORF">TTHERM_00242110</name>
</gene>
<dbReference type="EMBL" id="GG662443">
    <property type="protein sequence ID" value="EAS04690.1"/>
    <property type="molecule type" value="Genomic_DNA"/>
</dbReference>
<evidence type="ECO:0000313" key="3">
    <source>
        <dbReference type="EMBL" id="EAS04690.1"/>
    </source>
</evidence>
<name>I7MIR9_TETTS</name>
<dbReference type="KEGG" id="tet:TTHERM_00242110"/>
<keyword evidence="1" id="KW-0175">Coiled coil</keyword>
<accession>I7MIR9</accession>
<proteinExistence type="predicted"/>
<dbReference type="GeneID" id="7825339"/>
<protein>
    <submittedName>
        <fullName evidence="3">Uncharacterized protein</fullName>
    </submittedName>
</protein>
<dbReference type="RefSeq" id="XP_001024935.1">
    <property type="nucleotide sequence ID" value="XM_001024935.1"/>
</dbReference>
<reference evidence="4" key="1">
    <citation type="journal article" date="2006" name="PLoS Biol.">
        <title>Macronuclear genome sequence of the ciliate Tetrahymena thermophila, a model eukaryote.</title>
        <authorList>
            <person name="Eisen J.A."/>
            <person name="Coyne R.S."/>
            <person name="Wu M."/>
            <person name="Wu D."/>
            <person name="Thiagarajan M."/>
            <person name="Wortman J.R."/>
            <person name="Badger J.H."/>
            <person name="Ren Q."/>
            <person name="Amedeo P."/>
            <person name="Jones K.M."/>
            <person name="Tallon L.J."/>
            <person name="Delcher A.L."/>
            <person name="Salzberg S.L."/>
            <person name="Silva J.C."/>
            <person name="Haas B.J."/>
            <person name="Majoros W.H."/>
            <person name="Farzad M."/>
            <person name="Carlton J.M."/>
            <person name="Smith R.K. Jr."/>
            <person name="Garg J."/>
            <person name="Pearlman R.E."/>
            <person name="Karrer K.M."/>
            <person name="Sun L."/>
            <person name="Manning G."/>
            <person name="Elde N.C."/>
            <person name="Turkewitz A.P."/>
            <person name="Asai D.J."/>
            <person name="Wilkes D.E."/>
            <person name="Wang Y."/>
            <person name="Cai H."/>
            <person name="Collins K."/>
            <person name="Stewart B.A."/>
            <person name="Lee S.R."/>
            <person name="Wilamowska K."/>
            <person name="Weinberg Z."/>
            <person name="Ruzzo W.L."/>
            <person name="Wloga D."/>
            <person name="Gaertig J."/>
            <person name="Frankel J."/>
            <person name="Tsao C.-C."/>
            <person name="Gorovsky M.A."/>
            <person name="Keeling P.J."/>
            <person name="Waller R.F."/>
            <person name="Patron N.J."/>
            <person name="Cherry J.M."/>
            <person name="Stover N.A."/>
            <person name="Krieger C.J."/>
            <person name="del Toro C."/>
            <person name="Ryder H.F."/>
            <person name="Williamson S.C."/>
            <person name="Barbeau R.A."/>
            <person name="Hamilton E.P."/>
            <person name="Orias E."/>
        </authorList>
    </citation>
    <scope>NUCLEOTIDE SEQUENCE [LARGE SCALE GENOMIC DNA]</scope>
    <source>
        <strain evidence="4">SB210</strain>
    </source>
</reference>
<evidence type="ECO:0000256" key="2">
    <source>
        <dbReference type="SAM" id="MobiDB-lite"/>
    </source>
</evidence>
<dbReference type="Proteomes" id="UP000009168">
    <property type="component" value="Unassembled WGS sequence"/>
</dbReference>